<feature type="domain" description="Large ribosomal subunit protein uL5 C-terminal" evidence="5">
    <location>
        <begin position="82"/>
        <end position="139"/>
    </location>
</feature>
<evidence type="ECO:0000313" key="6">
    <source>
        <dbReference type="EMBL" id="CAC50835.1"/>
    </source>
</evidence>
<evidence type="ECO:0000259" key="5">
    <source>
        <dbReference type="Pfam" id="PF00673"/>
    </source>
</evidence>
<evidence type="ECO:0000256" key="2">
    <source>
        <dbReference type="ARBA" id="ARBA00022980"/>
    </source>
</evidence>
<geneLocation type="mitochondrion" evidence="6"/>
<dbReference type="GO" id="GO:0006412">
    <property type="term" value="P:translation"/>
    <property type="evidence" value="ECO:0007669"/>
    <property type="project" value="InterPro"/>
</dbReference>
<proteinExistence type="inferred from homology"/>
<dbReference type="Pfam" id="PF00673">
    <property type="entry name" value="Ribosomal_L5_C"/>
    <property type="match status" value="1"/>
</dbReference>
<gene>
    <name evidence="6" type="primary">rpl5</name>
</gene>
<keyword evidence="3 4" id="KW-0687">Ribonucleoprotein</keyword>
<dbReference type="Gene3D" id="3.30.1440.10">
    <property type="match status" value="1"/>
</dbReference>
<organism evidence="6">
    <name type="scientific">Pylaiella littoralis</name>
    <name type="common">Seaweed</name>
    <name type="synonym">Conferva littoralis</name>
    <dbReference type="NCBI Taxonomy" id="2885"/>
    <lineage>
        <taxon>Eukaryota</taxon>
        <taxon>Sar</taxon>
        <taxon>Stramenopiles</taxon>
        <taxon>Ochrophyta</taxon>
        <taxon>PX clade</taxon>
        <taxon>Phaeophyceae</taxon>
        <taxon>Ectocarpales</taxon>
        <taxon>Acinetosporaceae</taxon>
        <taxon>Pylaiella</taxon>
    </lineage>
</organism>
<protein>
    <submittedName>
        <fullName evidence="6">Ribosomal protein L5</fullName>
    </submittedName>
</protein>
<dbReference type="GO" id="GO:0005840">
    <property type="term" value="C:ribosome"/>
    <property type="evidence" value="ECO:0007669"/>
    <property type="project" value="UniProtKB-KW"/>
</dbReference>
<name>Q94Z09_PYLLI</name>
<dbReference type="EMBL" id="AJ277126">
    <property type="protein sequence ID" value="CAC50835.1"/>
    <property type="molecule type" value="Genomic_DNA"/>
</dbReference>
<dbReference type="GO" id="GO:1990904">
    <property type="term" value="C:ribonucleoprotein complex"/>
    <property type="evidence" value="ECO:0007669"/>
    <property type="project" value="UniProtKB-KW"/>
</dbReference>
<dbReference type="GO" id="GO:0003735">
    <property type="term" value="F:structural constituent of ribosome"/>
    <property type="evidence" value="ECO:0007669"/>
    <property type="project" value="InterPro"/>
</dbReference>
<evidence type="ECO:0000256" key="1">
    <source>
        <dbReference type="ARBA" id="ARBA00008553"/>
    </source>
</evidence>
<keyword evidence="6" id="KW-0496">Mitochondrion</keyword>
<dbReference type="RefSeq" id="NP_150394.1">
    <property type="nucleotide sequence ID" value="NC_003055.1"/>
</dbReference>
<dbReference type="SUPFAM" id="SSF55282">
    <property type="entry name" value="RL5-like"/>
    <property type="match status" value="1"/>
</dbReference>
<comment type="similarity">
    <text evidence="1 4">Belongs to the universal ribosomal protein uL5 family.</text>
</comment>
<accession>Q94Z09</accession>
<dbReference type="InterPro" id="IPR022803">
    <property type="entry name" value="Ribosomal_uL5_dom_sf"/>
</dbReference>
<evidence type="ECO:0000256" key="3">
    <source>
        <dbReference type="ARBA" id="ARBA00023274"/>
    </source>
</evidence>
<sequence length="184" mass="20795">MHSLKNHYHDVIQKDLILSENTSTVAMLPALKKIDLALGGSHSDENFVIASLGSLNILTGQKPYLTQQKPVGQKSSCHKEAVGGKLTLRGSSMFNFLHKLLFGVFPHMRQFEGLRAPLHKDLYCFVIKDIFSFQELVPLFIYFESVGSLQCQFYFTTKSESEVVVLGNSLQLCFLPVEKQEKRK</sequence>
<dbReference type="GeneID" id="803755"/>
<dbReference type="PIRSF" id="PIRSF002161">
    <property type="entry name" value="Ribosomal_L5"/>
    <property type="match status" value="1"/>
</dbReference>
<evidence type="ECO:0000256" key="4">
    <source>
        <dbReference type="RuleBase" id="RU003930"/>
    </source>
</evidence>
<dbReference type="InterPro" id="IPR002132">
    <property type="entry name" value="Ribosomal_uL5"/>
</dbReference>
<reference evidence="6" key="1">
    <citation type="journal article" date="2001" name="J. Mol. Evol.">
        <title>The complete sequence of a brown algal mitochondrial genome, the ectocarpale Pylaiella littoralis (L.) Kjellm.</title>
        <authorList>
            <person name="Oudot M.P."/>
            <person name="Fontaine J.M."/>
            <person name="Rousvoal S."/>
            <person name="Kloareg B."/>
            <person name="Loiseaux-de Goer S."/>
        </authorList>
    </citation>
    <scope>NUCLEOTIDE SEQUENCE</scope>
</reference>
<dbReference type="AlphaFoldDB" id="Q94Z09"/>
<dbReference type="InterPro" id="IPR031309">
    <property type="entry name" value="Ribosomal_uL5_C"/>
</dbReference>
<keyword evidence="2 4" id="KW-0689">Ribosomal protein</keyword>